<dbReference type="InterPro" id="IPR003594">
    <property type="entry name" value="HATPase_dom"/>
</dbReference>
<keyword evidence="7" id="KW-0472">Membrane</keyword>
<evidence type="ECO:0000256" key="1">
    <source>
        <dbReference type="ARBA" id="ARBA00000085"/>
    </source>
</evidence>
<dbReference type="InterPro" id="IPR005467">
    <property type="entry name" value="His_kinase_dom"/>
</dbReference>
<organism evidence="9 10">
    <name type="scientific">Cereibacter changlensis JA139</name>
    <dbReference type="NCBI Taxonomy" id="1188249"/>
    <lineage>
        <taxon>Bacteria</taxon>
        <taxon>Pseudomonadati</taxon>
        <taxon>Pseudomonadota</taxon>
        <taxon>Alphaproteobacteria</taxon>
        <taxon>Rhodobacterales</taxon>
        <taxon>Paracoccaceae</taxon>
        <taxon>Cereibacter</taxon>
    </lineage>
</organism>
<dbReference type="PANTHER" id="PTHR45436">
    <property type="entry name" value="SENSOR HISTIDINE KINASE YKOH"/>
    <property type="match status" value="1"/>
</dbReference>
<name>A0A2T4JG94_9RHOB</name>
<keyword evidence="6 9" id="KW-0418">Kinase</keyword>
<keyword evidence="3" id="KW-0597">Phosphoprotein</keyword>
<reference evidence="9 10" key="1">
    <citation type="submission" date="2018-03" db="EMBL/GenBank/DDBJ databases">
        <title>Cereibacter changlensis.</title>
        <authorList>
            <person name="Meyer T.E."/>
            <person name="Miller S."/>
            <person name="Lodha T."/>
            <person name="Gandham S."/>
            <person name="Chintalapati S."/>
            <person name="Chintalapati V.R."/>
        </authorList>
    </citation>
    <scope>NUCLEOTIDE SEQUENCE [LARGE SCALE GENOMIC DNA]</scope>
    <source>
        <strain evidence="9 10">JA139</strain>
    </source>
</reference>
<evidence type="ECO:0000256" key="6">
    <source>
        <dbReference type="ARBA" id="ARBA00022777"/>
    </source>
</evidence>
<evidence type="ECO:0000313" key="9">
    <source>
        <dbReference type="EMBL" id="PTE16916.1"/>
    </source>
</evidence>
<comment type="catalytic activity">
    <reaction evidence="1">
        <text>ATP + protein L-histidine = ADP + protein N-phospho-L-histidine.</text>
        <dbReference type="EC" id="2.7.13.3"/>
    </reaction>
</comment>
<dbReference type="SUPFAM" id="SSF55874">
    <property type="entry name" value="ATPase domain of HSP90 chaperone/DNA topoisomerase II/histidine kinase"/>
    <property type="match status" value="1"/>
</dbReference>
<feature type="non-terminal residue" evidence="9">
    <location>
        <position position="1"/>
    </location>
</feature>
<comment type="caution">
    <text evidence="9">The sequence shown here is derived from an EMBL/GenBank/DDBJ whole genome shotgun (WGS) entry which is preliminary data.</text>
</comment>
<evidence type="ECO:0000259" key="8">
    <source>
        <dbReference type="PROSITE" id="PS50109"/>
    </source>
</evidence>
<evidence type="ECO:0000313" key="10">
    <source>
        <dbReference type="Proteomes" id="UP000241010"/>
    </source>
</evidence>
<protein>
    <recommendedName>
        <fullName evidence="2">histidine kinase</fullName>
        <ecNumber evidence="2">2.7.13.3</ecNumber>
    </recommendedName>
</protein>
<dbReference type="RefSeq" id="WP_258186601.1">
    <property type="nucleotide sequence ID" value="NZ_PZKG01000394.1"/>
</dbReference>
<evidence type="ECO:0000256" key="5">
    <source>
        <dbReference type="ARBA" id="ARBA00022692"/>
    </source>
</evidence>
<evidence type="ECO:0000256" key="3">
    <source>
        <dbReference type="ARBA" id="ARBA00022553"/>
    </source>
</evidence>
<keyword evidence="5" id="KW-0812">Transmembrane</keyword>
<proteinExistence type="predicted"/>
<dbReference type="GO" id="GO:0000160">
    <property type="term" value="P:phosphorelay signal transduction system"/>
    <property type="evidence" value="ECO:0007669"/>
    <property type="project" value="TreeGrafter"/>
</dbReference>
<dbReference type="GO" id="GO:0004673">
    <property type="term" value="F:protein histidine kinase activity"/>
    <property type="evidence" value="ECO:0007669"/>
    <property type="project" value="UniProtKB-EC"/>
</dbReference>
<feature type="domain" description="Histidine kinase" evidence="8">
    <location>
        <begin position="1"/>
        <end position="69"/>
    </location>
</feature>
<evidence type="ECO:0000256" key="4">
    <source>
        <dbReference type="ARBA" id="ARBA00022679"/>
    </source>
</evidence>
<accession>A0A2T4JG94</accession>
<gene>
    <name evidence="9" type="ORF">C5F48_24280</name>
</gene>
<dbReference type="GO" id="GO:0005886">
    <property type="term" value="C:plasma membrane"/>
    <property type="evidence" value="ECO:0007669"/>
    <property type="project" value="TreeGrafter"/>
</dbReference>
<dbReference type="Proteomes" id="UP000241010">
    <property type="component" value="Unassembled WGS sequence"/>
</dbReference>
<dbReference type="InterPro" id="IPR050428">
    <property type="entry name" value="TCS_sensor_his_kinase"/>
</dbReference>
<dbReference type="PROSITE" id="PS50109">
    <property type="entry name" value="HIS_KIN"/>
    <property type="match status" value="1"/>
</dbReference>
<evidence type="ECO:0000256" key="2">
    <source>
        <dbReference type="ARBA" id="ARBA00012438"/>
    </source>
</evidence>
<keyword evidence="7" id="KW-1133">Transmembrane helix</keyword>
<dbReference type="PANTHER" id="PTHR45436:SF5">
    <property type="entry name" value="SENSOR HISTIDINE KINASE TRCS"/>
    <property type="match status" value="1"/>
</dbReference>
<dbReference type="Gene3D" id="3.30.565.10">
    <property type="entry name" value="Histidine kinase-like ATPase, C-terminal domain"/>
    <property type="match status" value="1"/>
</dbReference>
<dbReference type="InterPro" id="IPR036890">
    <property type="entry name" value="HATPase_C_sf"/>
</dbReference>
<evidence type="ECO:0000256" key="7">
    <source>
        <dbReference type="ARBA" id="ARBA00022989"/>
    </source>
</evidence>
<dbReference type="Pfam" id="PF02518">
    <property type="entry name" value="HATPase_c"/>
    <property type="match status" value="1"/>
</dbReference>
<sequence length="69" mass="6968">EIADDGPGIPAEARDRLLTRGARLDESSGGHGLGLAIAADRARAYGGTLTLEASDAGGLLARVTLPGKR</sequence>
<dbReference type="EC" id="2.7.13.3" evidence="2"/>
<dbReference type="AlphaFoldDB" id="A0A2T4JG94"/>
<dbReference type="EMBL" id="PZKG01000394">
    <property type="protein sequence ID" value="PTE16916.1"/>
    <property type="molecule type" value="Genomic_DNA"/>
</dbReference>
<keyword evidence="10" id="KW-1185">Reference proteome</keyword>
<keyword evidence="4" id="KW-0808">Transferase</keyword>